<protein>
    <recommendedName>
        <fullName evidence="13">Alpha-1,4 glucan phosphorylase</fullName>
        <ecNumber evidence="13">2.4.1.1</ecNumber>
    </recommendedName>
</protein>
<comment type="function">
    <text evidence="13">Allosteric enzyme that catalyzes the rate-limiting step in glycogen catabolism, the phosphorolytic cleavage of glycogen to produce glucose-1-phosphate, and plays a central role in maintaining cellular and organismal glucose homeostasis.</text>
</comment>
<dbReference type="InterPro" id="IPR011833">
    <property type="entry name" value="Glycg_phsphrylas"/>
</dbReference>
<organism evidence="14 15">
    <name type="scientific">Marvinbryantia formatexigens DSM 14469</name>
    <dbReference type="NCBI Taxonomy" id="478749"/>
    <lineage>
        <taxon>Bacteria</taxon>
        <taxon>Bacillati</taxon>
        <taxon>Bacillota</taxon>
        <taxon>Clostridia</taxon>
        <taxon>Lachnospirales</taxon>
        <taxon>Lachnospiraceae</taxon>
        <taxon>Marvinbryantia</taxon>
    </lineage>
</organism>
<evidence type="ECO:0000256" key="8">
    <source>
        <dbReference type="ARBA" id="ARBA00022679"/>
    </source>
</evidence>
<keyword evidence="6" id="KW-0021">Allosteric enzyme</keyword>
<accession>C6LDG5</accession>
<evidence type="ECO:0000256" key="1">
    <source>
        <dbReference type="ARBA" id="ARBA00001275"/>
    </source>
</evidence>
<dbReference type="PIRSF" id="PIRSF000460">
    <property type="entry name" value="Pprylas_GlgP"/>
    <property type="match status" value="1"/>
</dbReference>
<evidence type="ECO:0000256" key="4">
    <source>
        <dbReference type="ARBA" id="ARBA00006047"/>
    </source>
</evidence>
<comment type="catalytic activity">
    <reaction evidence="1 13">
        <text>[(1-&gt;4)-alpha-D-glucosyl](n) + phosphate = [(1-&gt;4)-alpha-D-glucosyl](n-1) + alpha-D-glucose 1-phosphate</text>
        <dbReference type="Rhea" id="RHEA:41732"/>
        <dbReference type="Rhea" id="RHEA-COMP:9584"/>
        <dbReference type="Rhea" id="RHEA-COMP:9586"/>
        <dbReference type="ChEBI" id="CHEBI:15444"/>
        <dbReference type="ChEBI" id="CHEBI:43474"/>
        <dbReference type="ChEBI" id="CHEBI:58601"/>
        <dbReference type="EC" id="2.4.1.1"/>
    </reaction>
</comment>
<dbReference type="EC" id="2.4.1.1" evidence="13"/>
<dbReference type="FunFam" id="3.40.50.2000:FF:000003">
    <property type="entry name" value="Alpha-1,4 glucan phosphorylase"/>
    <property type="match status" value="1"/>
</dbReference>
<evidence type="ECO:0000256" key="12">
    <source>
        <dbReference type="PIRSR" id="PIRSR000460-1"/>
    </source>
</evidence>
<evidence type="ECO:0000256" key="6">
    <source>
        <dbReference type="ARBA" id="ARBA00022533"/>
    </source>
</evidence>
<dbReference type="Pfam" id="PF00343">
    <property type="entry name" value="Phosphorylase"/>
    <property type="match status" value="1"/>
</dbReference>
<keyword evidence="15" id="KW-1185">Reference proteome</keyword>
<proteinExistence type="inferred from homology"/>
<dbReference type="FunFam" id="3.40.50.2000:FF:000153">
    <property type="entry name" value="Alpha-1,4 glucan phosphorylase"/>
    <property type="match status" value="1"/>
</dbReference>
<dbReference type="GO" id="GO:0008184">
    <property type="term" value="F:glycogen phosphorylase activity"/>
    <property type="evidence" value="ECO:0007669"/>
    <property type="project" value="InterPro"/>
</dbReference>
<dbReference type="STRING" id="168384.SAMN05660368_01524"/>
<dbReference type="Gene3D" id="3.40.50.2000">
    <property type="entry name" value="Glycogen Phosphorylase B"/>
    <property type="match status" value="2"/>
</dbReference>
<keyword evidence="10 13" id="KW-0119">Carbohydrate metabolism</keyword>
<keyword evidence="9 12" id="KW-0663">Pyridoxal phosphate</keyword>
<feature type="modified residue" description="N6-(pyridoxal phosphate)lysine" evidence="12">
    <location>
        <position position="603"/>
    </location>
</feature>
<evidence type="ECO:0000256" key="10">
    <source>
        <dbReference type="ARBA" id="ARBA00023277"/>
    </source>
</evidence>
<dbReference type="GO" id="GO:0005980">
    <property type="term" value="P:glycogen catabolic process"/>
    <property type="evidence" value="ECO:0007669"/>
    <property type="project" value="UniProtKB-ARBA"/>
</dbReference>
<dbReference type="PROSITE" id="PS00102">
    <property type="entry name" value="PHOSPHORYLASE"/>
    <property type="match status" value="1"/>
</dbReference>
<dbReference type="AlphaFoldDB" id="C6LDG5"/>
<evidence type="ECO:0000256" key="7">
    <source>
        <dbReference type="ARBA" id="ARBA00022676"/>
    </source>
</evidence>
<dbReference type="OrthoDB" id="9760804at2"/>
<evidence type="ECO:0000313" key="14">
    <source>
        <dbReference type="EMBL" id="EET61399.1"/>
    </source>
</evidence>
<keyword evidence="7 13" id="KW-0328">Glycosyltransferase</keyword>
<comment type="cofactor">
    <cofactor evidence="2 13">
        <name>pyridoxal 5'-phosphate</name>
        <dbReference type="ChEBI" id="CHEBI:597326"/>
    </cofactor>
</comment>
<evidence type="ECO:0000256" key="11">
    <source>
        <dbReference type="ARBA" id="ARBA00025174"/>
    </source>
</evidence>
<gene>
    <name evidence="14" type="primary">glgP</name>
    <name evidence="14" type="ORF">BRYFOR_06574</name>
</gene>
<dbReference type="GO" id="GO:0030170">
    <property type="term" value="F:pyridoxal phosphate binding"/>
    <property type="evidence" value="ECO:0007669"/>
    <property type="project" value="InterPro"/>
</dbReference>
<comment type="function">
    <text evidence="11">Phosphorylase is an important allosteric enzyme in carbohydrate metabolism. Enzymes from different sources differ in their regulatory mechanisms and in their natural substrates. However, all known phosphorylases share catalytic and structural properties.</text>
</comment>
<comment type="similarity">
    <text evidence="4 13">Belongs to the glycogen phosphorylase family.</text>
</comment>
<name>C6LDG5_9FIRM</name>
<evidence type="ECO:0000256" key="2">
    <source>
        <dbReference type="ARBA" id="ARBA00001933"/>
    </source>
</evidence>
<evidence type="ECO:0000256" key="3">
    <source>
        <dbReference type="ARBA" id="ARBA00004496"/>
    </source>
</evidence>
<dbReference type="PANTHER" id="PTHR11468:SF3">
    <property type="entry name" value="GLYCOGEN PHOSPHORYLASE, LIVER FORM"/>
    <property type="match status" value="1"/>
</dbReference>
<sequence length="755" mass="84881">MNKELNRKLMTFCGKPLEAASDEEIYTALLNLVQELGQKNVKPVTGRKLYYISAEFLIGKLLSNNLINLGIYDDVREILKEAGKNLSDIEELEPEPSLGNGGLGRLAACFLDSLATLDLPGDGIGLRYHCGLFRQSFQNDVQSEAPDFWLTDNSPAEKTDIVYPVQLAGKEYSARLYKLKVTGYNGRTNSLNLFDLDTVDESLIADGISFDKTDIEKNLTLFLYPDDSDEAGRLLRIYQQYLMVSAGAQLILSECEARGCDFHNLADYAAIQINDTHPSMVIPELIRLLGEKGIDFEEAVQIVTDTCAYTNHTILAEALEKWPRHFLDQVVPQLMPVIEKLDALARTRTDDESCAIIDNWQVVHMANMDIHFTHSTNGVAALHTQILKDSELANFYRLYPEKFNNKTNGITFRRWLLECNPALAGEIETLIGPGFKQNADELEKLLDFTEDEQVLKQLTDIKKANKKALADWLYHKQGVTINPDAMFAIQSKRLHEYKRQQLNLLFLIHQYLEIKAGHTPAVPLVSIFGAKAAPAYTIAKDIIHALIALSKVVAADPQAAPWLQIVFVENYNVTAAEKMIPACDLSEQISLASKEASGTGNMKFMLNGALTLGTMDGANVEIAERVGNDHIYIFGQSSKQVIDRYAKGDYCSHDWYESDPNIRRAIDFLCGPEMLKAGHEENLSRLRNELLHKDWFQTLPDFNAYLVRKGQAMADYAHSPQEWSRKALVNIAKAGFFSSDRTIAEYNRDIWHLGK</sequence>
<dbReference type="NCBIfam" id="TIGR02093">
    <property type="entry name" value="P_ylase"/>
    <property type="match status" value="1"/>
</dbReference>
<evidence type="ECO:0000256" key="13">
    <source>
        <dbReference type="RuleBase" id="RU000587"/>
    </source>
</evidence>
<keyword evidence="5" id="KW-0963">Cytoplasm</keyword>
<dbReference type="RefSeq" id="WP_006861368.1">
    <property type="nucleotide sequence ID" value="NZ_ACCL02000006.1"/>
</dbReference>
<reference evidence="14" key="1">
    <citation type="submission" date="2009-07" db="EMBL/GenBank/DDBJ databases">
        <authorList>
            <person name="Weinstock G."/>
            <person name="Sodergren E."/>
            <person name="Clifton S."/>
            <person name="Fulton L."/>
            <person name="Fulton B."/>
            <person name="Courtney L."/>
            <person name="Fronick C."/>
            <person name="Harrison M."/>
            <person name="Strong C."/>
            <person name="Farmer C."/>
            <person name="Delahaunty K."/>
            <person name="Markovic C."/>
            <person name="Hall O."/>
            <person name="Minx P."/>
            <person name="Tomlinson C."/>
            <person name="Mitreva M."/>
            <person name="Nelson J."/>
            <person name="Hou S."/>
            <person name="Wollam A."/>
            <person name="Pepin K.H."/>
            <person name="Johnson M."/>
            <person name="Bhonagiri V."/>
            <person name="Nash W.E."/>
            <person name="Warren W."/>
            <person name="Chinwalla A."/>
            <person name="Mardis E.R."/>
            <person name="Wilson R.K."/>
        </authorList>
    </citation>
    <scope>NUCLEOTIDE SEQUENCE [LARGE SCALE GENOMIC DNA]</scope>
    <source>
        <strain evidence="14">DSM 14469</strain>
    </source>
</reference>
<dbReference type="Proteomes" id="UP000005561">
    <property type="component" value="Unassembled WGS sequence"/>
</dbReference>
<dbReference type="InterPro" id="IPR035090">
    <property type="entry name" value="Pyridoxal_P_attach_site"/>
</dbReference>
<evidence type="ECO:0000313" key="15">
    <source>
        <dbReference type="Proteomes" id="UP000005561"/>
    </source>
</evidence>
<evidence type="ECO:0000256" key="5">
    <source>
        <dbReference type="ARBA" id="ARBA00022490"/>
    </source>
</evidence>
<dbReference type="eggNOG" id="COG0058">
    <property type="taxonomic scope" value="Bacteria"/>
</dbReference>
<dbReference type="EMBL" id="ACCL02000006">
    <property type="protein sequence ID" value="EET61399.1"/>
    <property type="molecule type" value="Genomic_DNA"/>
</dbReference>
<comment type="caution">
    <text evidence="14">The sequence shown here is derived from an EMBL/GenBank/DDBJ whole genome shotgun (WGS) entry which is preliminary data.</text>
</comment>
<dbReference type="PANTHER" id="PTHR11468">
    <property type="entry name" value="GLYCOGEN PHOSPHORYLASE"/>
    <property type="match status" value="1"/>
</dbReference>
<evidence type="ECO:0000256" key="9">
    <source>
        <dbReference type="ARBA" id="ARBA00022898"/>
    </source>
</evidence>
<dbReference type="GO" id="GO:0005737">
    <property type="term" value="C:cytoplasm"/>
    <property type="evidence" value="ECO:0007669"/>
    <property type="project" value="UniProtKB-SubCell"/>
</dbReference>
<comment type="subcellular location">
    <subcellularLocation>
        <location evidence="3">Cytoplasm</location>
    </subcellularLocation>
</comment>
<keyword evidence="8 13" id="KW-0808">Transferase</keyword>
<dbReference type="SUPFAM" id="SSF53756">
    <property type="entry name" value="UDP-Glycosyltransferase/glycogen phosphorylase"/>
    <property type="match status" value="1"/>
</dbReference>
<dbReference type="InterPro" id="IPR000811">
    <property type="entry name" value="Glyco_trans_35"/>
</dbReference>